<gene>
    <name evidence="5" type="ORF">HW561_10995</name>
</gene>
<evidence type="ECO:0000256" key="2">
    <source>
        <dbReference type="ARBA" id="ARBA00023125"/>
    </source>
</evidence>
<dbReference type="CDD" id="cd07377">
    <property type="entry name" value="WHTH_GntR"/>
    <property type="match status" value="1"/>
</dbReference>
<proteinExistence type="predicted"/>
<organism evidence="5 6">
    <name type="scientific">Ruegeria haliotis</name>
    <dbReference type="NCBI Taxonomy" id="2747601"/>
    <lineage>
        <taxon>Bacteria</taxon>
        <taxon>Pseudomonadati</taxon>
        <taxon>Pseudomonadota</taxon>
        <taxon>Alphaproteobacteria</taxon>
        <taxon>Rhodobacterales</taxon>
        <taxon>Roseobacteraceae</taxon>
        <taxon>Ruegeria</taxon>
    </lineage>
</organism>
<dbReference type="InterPro" id="IPR008920">
    <property type="entry name" value="TF_FadR/GntR_C"/>
</dbReference>
<dbReference type="PANTHER" id="PTHR43537">
    <property type="entry name" value="TRANSCRIPTIONAL REGULATOR, GNTR FAMILY"/>
    <property type="match status" value="1"/>
</dbReference>
<feature type="domain" description="HTH gntR-type" evidence="4">
    <location>
        <begin position="5"/>
        <end position="72"/>
    </location>
</feature>
<sequence>MSRPEGSVERAYEALRKMAISFEFKPGERLNETVLTKRLDVSRTPLREALNRLVSEGFLTFELGKGFFCRPLSPEKVFELYQLRCALETEALIRAIESAADQDIDAVISYLDEVEKSYSACTDLDELLRMDEEFHIKLASLSRNSELIRLLCNVNERIRYVRIINLRLLQVRRADGSTDQASMSAHRAILEAVKARNVDKAVAALRSHIERRSEQTVELVRVAYSQLYVPGV</sequence>
<dbReference type="Gene3D" id="1.20.120.530">
    <property type="entry name" value="GntR ligand-binding domain-like"/>
    <property type="match status" value="1"/>
</dbReference>
<dbReference type="InterPro" id="IPR036390">
    <property type="entry name" value="WH_DNA-bd_sf"/>
</dbReference>
<dbReference type="InterPro" id="IPR000524">
    <property type="entry name" value="Tscrpt_reg_HTH_GntR"/>
</dbReference>
<keyword evidence="3" id="KW-0804">Transcription</keyword>
<dbReference type="SUPFAM" id="SSF48008">
    <property type="entry name" value="GntR ligand-binding domain-like"/>
    <property type="match status" value="1"/>
</dbReference>
<dbReference type="InterPro" id="IPR011711">
    <property type="entry name" value="GntR_C"/>
</dbReference>
<dbReference type="PANTHER" id="PTHR43537:SF45">
    <property type="entry name" value="GNTR FAMILY REGULATORY PROTEIN"/>
    <property type="match status" value="1"/>
</dbReference>
<evidence type="ECO:0000259" key="4">
    <source>
        <dbReference type="PROSITE" id="PS50949"/>
    </source>
</evidence>
<evidence type="ECO:0000256" key="1">
    <source>
        <dbReference type="ARBA" id="ARBA00023015"/>
    </source>
</evidence>
<dbReference type="Pfam" id="PF00392">
    <property type="entry name" value="GntR"/>
    <property type="match status" value="1"/>
</dbReference>
<keyword evidence="6" id="KW-1185">Reference proteome</keyword>
<keyword evidence="1" id="KW-0805">Transcription regulation</keyword>
<comment type="caution">
    <text evidence="5">The sequence shown here is derived from an EMBL/GenBank/DDBJ whole genome shotgun (WGS) entry which is preliminary data.</text>
</comment>
<dbReference type="PROSITE" id="PS50949">
    <property type="entry name" value="HTH_GNTR"/>
    <property type="match status" value="1"/>
</dbReference>
<evidence type="ECO:0000313" key="5">
    <source>
        <dbReference type="EMBL" id="NVO56315.1"/>
    </source>
</evidence>
<accession>A0ABX2PRE9</accession>
<dbReference type="Pfam" id="PF07729">
    <property type="entry name" value="FCD"/>
    <property type="match status" value="1"/>
</dbReference>
<protein>
    <submittedName>
        <fullName evidence="5">GntR family transcriptional regulator</fullName>
    </submittedName>
</protein>
<dbReference type="Proteomes" id="UP000630805">
    <property type="component" value="Unassembled WGS sequence"/>
</dbReference>
<dbReference type="RefSeq" id="WP_176864657.1">
    <property type="nucleotide sequence ID" value="NZ_JABXWT010000004.1"/>
</dbReference>
<dbReference type="EMBL" id="JABXWT010000004">
    <property type="protein sequence ID" value="NVO56315.1"/>
    <property type="molecule type" value="Genomic_DNA"/>
</dbReference>
<dbReference type="Gene3D" id="1.10.10.10">
    <property type="entry name" value="Winged helix-like DNA-binding domain superfamily/Winged helix DNA-binding domain"/>
    <property type="match status" value="1"/>
</dbReference>
<dbReference type="InterPro" id="IPR036388">
    <property type="entry name" value="WH-like_DNA-bd_sf"/>
</dbReference>
<evidence type="ECO:0000313" key="6">
    <source>
        <dbReference type="Proteomes" id="UP000630805"/>
    </source>
</evidence>
<reference evidence="5 6" key="1">
    <citation type="submission" date="2020-06" db="EMBL/GenBank/DDBJ databases">
        <authorList>
            <person name="Cao W.R."/>
        </authorList>
    </citation>
    <scope>NUCLEOTIDE SEQUENCE [LARGE SCALE GENOMIC DNA]</scope>
    <source>
        <strain evidence="5 6">B1Z28</strain>
    </source>
</reference>
<dbReference type="SMART" id="SM00345">
    <property type="entry name" value="HTH_GNTR"/>
    <property type="match status" value="1"/>
</dbReference>
<dbReference type="SMART" id="SM00895">
    <property type="entry name" value="FCD"/>
    <property type="match status" value="1"/>
</dbReference>
<dbReference type="PRINTS" id="PR00035">
    <property type="entry name" value="HTHGNTR"/>
</dbReference>
<keyword evidence="2" id="KW-0238">DNA-binding</keyword>
<dbReference type="SUPFAM" id="SSF46785">
    <property type="entry name" value="Winged helix' DNA-binding domain"/>
    <property type="match status" value="1"/>
</dbReference>
<name>A0ABX2PRE9_9RHOB</name>
<evidence type="ECO:0000256" key="3">
    <source>
        <dbReference type="ARBA" id="ARBA00023163"/>
    </source>
</evidence>